<sequence length="76" mass="8596">MTRTNRMTTMQKLMEAKKMEAEALMGLLPEQTQEHLKVIGKELTSMIKESFTLQEGTRQENPQKASASGARKVDID</sequence>
<dbReference type="RefSeq" id="WP_185258928.1">
    <property type="nucleotide sequence ID" value="NZ_AP023368.1"/>
</dbReference>
<name>A0A7I8DJK4_9FIRM</name>
<dbReference type="Proteomes" id="UP000515703">
    <property type="component" value="Chromosome"/>
</dbReference>
<feature type="region of interest" description="Disordered" evidence="1">
    <location>
        <begin position="51"/>
        <end position="76"/>
    </location>
</feature>
<dbReference type="KEGG" id="acht:bsdcttw_16500"/>
<accession>A0A7I8DJK4</accession>
<reference evidence="2 3" key="1">
    <citation type="submission" date="2020-08" db="EMBL/GenBank/DDBJ databases">
        <title>Draft genome sequencing of an Anaerocolumna strain isolated from anoxic soil subjected to BSD treatment.</title>
        <authorList>
            <person name="Uek A."/>
            <person name="Tonouchi A."/>
        </authorList>
    </citation>
    <scope>NUCLEOTIDE SEQUENCE [LARGE SCALE GENOMIC DNA]</scope>
    <source>
        <strain evidence="2 3">CTTW</strain>
    </source>
</reference>
<evidence type="ECO:0000313" key="3">
    <source>
        <dbReference type="Proteomes" id="UP000515703"/>
    </source>
</evidence>
<evidence type="ECO:0000313" key="2">
    <source>
        <dbReference type="EMBL" id="BCJ98609.1"/>
    </source>
</evidence>
<reference evidence="2 3" key="2">
    <citation type="submission" date="2020-08" db="EMBL/GenBank/DDBJ databases">
        <authorList>
            <person name="Ueki A."/>
            <person name="Tonouchi A."/>
        </authorList>
    </citation>
    <scope>NUCLEOTIDE SEQUENCE [LARGE SCALE GENOMIC DNA]</scope>
    <source>
        <strain evidence="2 3">CTTW</strain>
    </source>
</reference>
<feature type="compositionally biased region" description="Polar residues" evidence="1">
    <location>
        <begin position="51"/>
        <end position="66"/>
    </location>
</feature>
<protein>
    <submittedName>
        <fullName evidence="2">Uncharacterized protein</fullName>
    </submittedName>
</protein>
<dbReference type="AlphaFoldDB" id="A0A7I8DJK4"/>
<proteinExistence type="predicted"/>
<gene>
    <name evidence="2" type="ORF">bsdcttw_16500</name>
</gene>
<evidence type="ECO:0000256" key="1">
    <source>
        <dbReference type="SAM" id="MobiDB-lite"/>
    </source>
</evidence>
<organism evidence="2 3">
    <name type="scientific">Anaerocolumna chitinilytica</name>
    <dbReference type="NCBI Taxonomy" id="1727145"/>
    <lineage>
        <taxon>Bacteria</taxon>
        <taxon>Bacillati</taxon>
        <taxon>Bacillota</taxon>
        <taxon>Clostridia</taxon>
        <taxon>Lachnospirales</taxon>
        <taxon>Lachnospiraceae</taxon>
        <taxon>Anaerocolumna</taxon>
    </lineage>
</organism>
<dbReference type="EMBL" id="AP023368">
    <property type="protein sequence ID" value="BCJ98609.1"/>
    <property type="molecule type" value="Genomic_DNA"/>
</dbReference>
<keyword evidence="3" id="KW-1185">Reference proteome</keyword>